<dbReference type="STRING" id="29341.RSJ17_06035"/>
<keyword evidence="4 7" id="KW-0812">Transmembrane</keyword>
<evidence type="ECO:0000256" key="7">
    <source>
        <dbReference type="RuleBase" id="RU363032"/>
    </source>
</evidence>
<comment type="similarity">
    <text evidence="7">Belongs to the binding-protein-dependent transport system permease family.</text>
</comment>
<evidence type="ECO:0000256" key="5">
    <source>
        <dbReference type="ARBA" id="ARBA00022989"/>
    </source>
</evidence>
<dbReference type="Proteomes" id="UP000031366">
    <property type="component" value="Unassembled WGS sequence"/>
</dbReference>
<keyword evidence="5 7" id="KW-1133">Transmembrane helix</keyword>
<feature type="transmembrane region" description="Helical" evidence="7">
    <location>
        <begin position="12"/>
        <end position="31"/>
    </location>
</feature>
<evidence type="ECO:0000313" key="9">
    <source>
        <dbReference type="EMBL" id="KIE44661.1"/>
    </source>
</evidence>
<organism evidence="9 10">
    <name type="scientific">Clostridium argentinense CDC 2741</name>
    <dbReference type="NCBI Taxonomy" id="1418104"/>
    <lineage>
        <taxon>Bacteria</taxon>
        <taxon>Bacillati</taxon>
        <taxon>Bacillota</taxon>
        <taxon>Clostridia</taxon>
        <taxon>Eubacteriales</taxon>
        <taxon>Clostridiaceae</taxon>
        <taxon>Clostridium</taxon>
    </lineage>
</organism>
<dbReference type="GO" id="GO:0005886">
    <property type="term" value="C:plasma membrane"/>
    <property type="evidence" value="ECO:0007669"/>
    <property type="project" value="UniProtKB-SubCell"/>
</dbReference>
<evidence type="ECO:0000256" key="6">
    <source>
        <dbReference type="ARBA" id="ARBA00023136"/>
    </source>
</evidence>
<feature type="transmembrane region" description="Helical" evidence="7">
    <location>
        <begin position="180"/>
        <end position="202"/>
    </location>
</feature>
<accession>A0A0C1R2I2</accession>
<sequence>MKGKKLLKVFKYIFLLTGAISILVPFIWMILTSLKDLSEIFSKDIVLFPKSLKWENYMEVFKLNQFTRHIFNSIIVTICITLGELFTTILAAFAFSNFKFKGRDFLFTLLLGTMMIPSEILVIPNFVLLSKLGWIDTYKALIIPWCASVFAIFFLRQYFLGIPKELYYAAKVDGCSDFKYLCTVIVPMAKPAIITLAILKIINSWNAFMWPLVVTNSEEMRTLPTVLAKFSSEVGMDYNLLMAAATIIILPMIIIYILLSKYIINGVSRSGIKG</sequence>
<evidence type="ECO:0000256" key="2">
    <source>
        <dbReference type="ARBA" id="ARBA00022448"/>
    </source>
</evidence>
<evidence type="ECO:0000256" key="4">
    <source>
        <dbReference type="ARBA" id="ARBA00022692"/>
    </source>
</evidence>
<reference evidence="9 10" key="1">
    <citation type="journal article" date="2015" name="Infect. Genet. Evol.">
        <title>Genomic sequences of six botulinum neurotoxin-producing strains representing three clostridial species illustrate the mobility and diversity of botulinum neurotoxin genes.</title>
        <authorList>
            <person name="Smith T.J."/>
            <person name="Hill K.K."/>
            <person name="Xie G."/>
            <person name="Foley B.T."/>
            <person name="Williamson C.H."/>
            <person name="Foster J.T."/>
            <person name="Johnson S.L."/>
            <person name="Chertkov O."/>
            <person name="Teshima H."/>
            <person name="Gibbons H.S."/>
            <person name="Johnsky L.A."/>
            <person name="Karavis M.A."/>
            <person name="Smith L.A."/>
        </authorList>
    </citation>
    <scope>NUCLEOTIDE SEQUENCE [LARGE SCALE GENOMIC DNA]</scope>
    <source>
        <strain evidence="9 10">CDC 2741</strain>
    </source>
</reference>
<dbReference type="CDD" id="cd06261">
    <property type="entry name" value="TM_PBP2"/>
    <property type="match status" value="1"/>
</dbReference>
<gene>
    <name evidence="9" type="ORF">U732_647</name>
</gene>
<feature type="transmembrane region" description="Helical" evidence="7">
    <location>
        <begin position="240"/>
        <end position="259"/>
    </location>
</feature>
<keyword evidence="3" id="KW-1003">Cell membrane</keyword>
<protein>
    <submittedName>
        <fullName evidence="9">Binding--dependent transport system inner membrane component family protein</fullName>
    </submittedName>
</protein>
<dbReference type="PANTHER" id="PTHR43744">
    <property type="entry name" value="ABC TRANSPORTER PERMEASE PROTEIN MG189-RELATED-RELATED"/>
    <property type="match status" value="1"/>
</dbReference>
<proteinExistence type="inferred from homology"/>
<dbReference type="AlphaFoldDB" id="A0A0C1R2I2"/>
<feature type="transmembrane region" description="Helical" evidence="7">
    <location>
        <begin position="105"/>
        <end position="128"/>
    </location>
</feature>
<dbReference type="RefSeq" id="WP_052268296.1">
    <property type="nucleotide sequence ID" value="NZ_AYSO01000020.1"/>
</dbReference>
<evidence type="ECO:0000256" key="1">
    <source>
        <dbReference type="ARBA" id="ARBA00004651"/>
    </source>
</evidence>
<feature type="transmembrane region" description="Helical" evidence="7">
    <location>
        <begin position="140"/>
        <end position="159"/>
    </location>
</feature>
<evidence type="ECO:0000259" key="8">
    <source>
        <dbReference type="PROSITE" id="PS50928"/>
    </source>
</evidence>
<name>A0A0C1R2I2_9CLOT</name>
<dbReference type="InterPro" id="IPR000515">
    <property type="entry name" value="MetI-like"/>
</dbReference>
<keyword evidence="10" id="KW-1185">Reference proteome</keyword>
<feature type="transmembrane region" description="Helical" evidence="7">
    <location>
        <begin position="70"/>
        <end position="93"/>
    </location>
</feature>
<dbReference type="GO" id="GO:0055085">
    <property type="term" value="P:transmembrane transport"/>
    <property type="evidence" value="ECO:0007669"/>
    <property type="project" value="InterPro"/>
</dbReference>
<dbReference type="InterPro" id="IPR035906">
    <property type="entry name" value="MetI-like_sf"/>
</dbReference>
<feature type="domain" description="ABC transmembrane type-1" evidence="8">
    <location>
        <begin position="70"/>
        <end position="259"/>
    </location>
</feature>
<dbReference type="SUPFAM" id="SSF161098">
    <property type="entry name" value="MetI-like"/>
    <property type="match status" value="1"/>
</dbReference>
<dbReference type="Pfam" id="PF00528">
    <property type="entry name" value="BPD_transp_1"/>
    <property type="match status" value="1"/>
</dbReference>
<dbReference type="PROSITE" id="PS50928">
    <property type="entry name" value="ABC_TM1"/>
    <property type="match status" value="1"/>
</dbReference>
<comment type="subcellular location">
    <subcellularLocation>
        <location evidence="1 7">Cell membrane</location>
        <topology evidence="1 7">Multi-pass membrane protein</topology>
    </subcellularLocation>
</comment>
<evidence type="ECO:0000256" key="3">
    <source>
        <dbReference type="ARBA" id="ARBA00022475"/>
    </source>
</evidence>
<dbReference type="Gene3D" id="1.10.3720.10">
    <property type="entry name" value="MetI-like"/>
    <property type="match status" value="1"/>
</dbReference>
<keyword evidence="2 7" id="KW-0813">Transport</keyword>
<dbReference type="EMBL" id="AYSO01000020">
    <property type="protein sequence ID" value="KIE44661.1"/>
    <property type="molecule type" value="Genomic_DNA"/>
</dbReference>
<dbReference type="PANTHER" id="PTHR43744:SF12">
    <property type="entry name" value="ABC TRANSPORTER PERMEASE PROTEIN MG189-RELATED"/>
    <property type="match status" value="1"/>
</dbReference>
<comment type="caution">
    <text evidence="9">The sequence shown here is derived from an EMBL/GenBank/DDBJ whole genome shotgun (WGS) entry which is preliminary data.</text>
</comment>
<evidence type="ECO:0000313" key="10">
    <source>
        <dbReference type="Proteomes" id="UP000031366"/>
    </source>
</evidence>
<keyword evidence="6 7" id="KW-0472">Membrane</keyword>